<evidence type="ECO:0000256" key="5">
    <source>
        <dbReference type="SAM" id="SignalP"/>
    </source>
</evidence>
<dbReference type="GO" id="GO:0008305">
    <property type="term" value="C:integrin complex"/>
    <property type="evidence" value="ECO:0007669"/>
    <property type="project" value="InterPro"/>
</dbReference>
<keyword evidence="2" id="KW-0677">Repeat</keyword>
<dbReference type="PANTHER" id="PTHR23221">
    <property type="entry name" value="GLYCOSYLPHOSPHATIDYLINOSITOL PHOSPHOLIPASE D"/>
    <property type="match status" value="1"/>
</dbReference>
<dbReference type="KEGG" id="salf:SMD44_05525"/>
<keyword evidence="4" id="KW-0325">Glycoprotein</keyword>
<gene>
    <name evidence="6" type="ORF">SMD44_05525</name>
</gene>
<dbReference type="Gene3D" id="2.130.10.130">
    <property type="entry name" value="Integrin alpha, N-terminal"/>
    <property type="match status" value="3"/>
</dbReference>
<dbReference type="SMART" id="SM00191">
    <property type="entry name" value="Int_alpha"/>
    <property type="match status" value="4"/>
</dbReference>
<dbReference type="EMBL" id="CP021748">
    <property type="protein sequence ID" value="ARX86056.1"/>
    <property type="molecule type" value="Genomic_DNA"/>
</dbReference>
<protein>
    <recommendedName>
        <fullName evidence="8">Integrin</fullName>
    </recommendedName>
</protein>
<dbReference type="AlphaFoldDB" id="A0A1Z1WHY4"/>
<dbReference type="Pfam" id="PF01839">
    <property type="entry name" value="FG-GAP"/>
    <property type="match status" value="3"/>
</dbReference>
<sequence length="486" mass="48736">MRKTRRSVLTAVATVVTATAGLLVPLSGTAAAAPAGPAAPKAADFNGDGYGDVVLATPKATVNGVKKAGHIAVLYGTARGVDGGRKALISQASAKVPGTPETGDRFGGAYDTGDLDGDGYTDLVVGVPGENGNAGLMTVLWGGRGGLDNGGLSTATPHPDLDLYYGESVVVGDFDGDGRQQLATHSYYGAVSMSGDGFTRTRAPEQRRLPMGDGDGFRVVERLDAGDYDGDGDDDLLASGIENMEGDELNGWFGHWSGGRDGMTFTDQPAALPPTRTGLKGSGDIDKDGYADVVVTDFNLGEGGGVGVYYGGPAGPGTGGKTVLDQDSPGVPGKDEGADEFGASAAVGDVDGDGYADVAVGAPAEDVEGRIATGAVTLLKGSASGLTGVGAQALNQSTAGVPGAAEDDDRFGSAVRVQDTDGDGRAEVVVAAADEDVFAGARWSDGSDWVLRGSAAGVTTTGAYALSEKAFGLTYQNKSFGSVLGS</sequence>
<dbReference type="RefSeq" id="WP_159399615.1">
    <property type="nucleotide sequence ID" value="NZ_CP021748.1"/>
</dbReference>
<dbReference type="SUPFAM" id="SSF69318">
    <property type="entry name" value="Integrin alpha N-terminal domain"/>
    <property type="match status" value="1"/>
</dbReference>
<dbReference type="eggNOG" id="COG5555">
    <property type="taxonomic scope" value="Bacteria"/>
</dbReference>
<dbReference type="InterPro" id="IPR013517">
    <property type="entry name" value="FG-GAP"/>
</dbReference>
<dbReference type="STRING" id="67267.GCA_000716675_08103"/>
<keyword evidence="1 5" id="KW-0732">Signal</keyword>
<dbReference type="GO" id="GO:0007155">
    <property type="term" value="P:cell adhesion"/>
    <property type="evidence" value="ECO:0007669"/>
    <property type="project" value="InterPro"/>
</dbReference>
<evidence type="ECO:0000256" key="3">
    <source>
        <dbReference type="ARBA" id="ARBA00022801"/>
    </source>
</evidence>
<dbReference type="PANTHER" id="PTHR23221:SF7">
    <property type="entry name" value="PHOSPHATIDYLINOSITOL-GLYCAN-SPECIFIC PHOSPHOLIPASE D"/>
    <property type="match status" value="1"/>
</dbReference>
<evidence type="ECO:0008006" key="8">
    <source>
        <dbReference type="Google" id="ProtNLM"/>
    </source>
</evidence>
<evidence type="ECO:0000256" key="4">
    <source>
        <dbReference type="ARBA" id="ARBA00023180"/>
    </source>
</evidence>
<keyword evidence="3" id="KW-0378">Hydrolase</keyword>
<dbReference type="PRINTS" id="PR01185">
    <property type="entry name" value="INTEGRINA"/>
</dbReference>
<dbReference type="Proteomes" id="UP000195880">
    <property type="component" value="Chromosome"/>
</dbReference>
<dbReference type="OrthoDB" id="344301at2"/>
<dbReference type="GO" id="GO:0016787">
    <property type="term" value="F:hydrolase activity"/>
    <property type="evidence" value="ECO:0007669"/>
    <property type="project" value="UniProtKB-KW"/>
</dbReference>
<dbReference type="InterPro" id="IPR028994">
    <property type="entry name" value="Integrin_alpha_N"/>
</dbReference>
<keyword evidence="7" id="KW-1185">Reference proteome</keyword>
<name>A0A1Z1WHY4_9ACTN</name>
<reference evidence="6 7" key="1">
    <citation type="submission" date="2017-05" db="EMBL/GenBank/DDBJ databases">
        <title>Streptomyces alboflavus Genome sequencing and assembly.</title>
        <authorList>
            <person name="Wang Y."/>
            <person name="Du B."/>
            <person name="Ding Y."/>
            <person name="Liu H."/>
            <person name="Hou Q."/>
            <person name="Liu K."/>
            <person name="Wang C."/>
            <person name="Yao L."/>
        </authorList>
    </citation>
    <scope>NUCLEOTIDE SEQUENCE [LARGE SCALE GENOMIC DNA]</scope>
    <source>
        <strain evidence="6 7">MDJK44</strain>
    </source>
</reference>
<feature type="signal peptide" evidence="5">
    <location>
        <begin position="1"/>
        <end position="32"/>
    </location>
</feature>
<dbReference type="InterPro" id="IPR000413">
    <property type="entry name" value="Integrin_alpha"/>
</dbReference>
<dbReference type="InterPro" id="IPR013519">
    <property type="entry name" value="Int_alpha_beta-p"/>
</dbReference>
<dbReference type="PROSITE" id="PS51470">
    <property type="entry name" value="FG_GAP"/>
    <property type="match status" value="2"/>
</dbReference>
<dbReference type="PROSITE" id="PS51318">
    <property type="entry name" value="TAT"/>
    <property type="match status" value="1"/>
</dbReference>
<organism evidence="6 7">
    <name type="scientific">Streptomyces alboflavus</name>
    <dbReference type="NCBI Taxonomy" id="67267"/>
    <lineage>
        <taxon>Bacteria</taxon>
        <taxon>Bacillati</taxon>
        <taxon>Actinomycetota</taxon>
        <taxon>Actinomycetes</taxon>
        <taxon>Kitasatosporales</taxon>
        <taxon>Streptomycetaceae</taxon>
        <taxon>Streptomyces</taxon>
    </lineage>
</organism>
<evidence type="ECO:0000313" key="7">
    <source>
        <dbReference type="Proteomes" id="UP000195880"/>
    </source>
</evidence>
<proteinExistence type="predicted"/>
<feature type="chain" id="PRO_5012915777" description="Integrin" evidence="5">
    <location>
        <begin position="33"/>
        <end position="486"/>
    </location>
</feature>
<evidence type="ECO:0000256" key="1">
    <source>
        <dbReference type="ARBA" id="ARBA00022729"/>
    </source>
</evidence>
<dbReference type="InterPro" id="IPR006311">
    <property type="entry name" value="TAT_signal"/>
</dbReference>
<accession>A0A1Z1WHY4</accession>
<evidence type="ECO:0000256" key="2">
    <source>
        <dbReference type="ARBA" id="ARBA00022737"/>
    </source>
</evidence>
<evidence type="ECO:0000313" key="6">
    <source>
        <dbReference type="EMBL" id="ARX86056.1"/>
    </source>
</evidence>